<evidence type="ECO:0000313" key="5">
    <source>
        <dbReference type="Proteomes" id="UP000030023"/>
    </source>
</evidence>
<evidence type="ECO:0000313" key="4">
    <source>
        <dbReference type="EMBL" id="KGO32011.1"/>
    </source>
</evidence>
<dbReference type="InterPro" id="IPR045562">
    <property type="entry name" value="RecG_dom3_C"/>
</dbReference>
<keyword evidence="2" id="KW-0547">Nucleotide-binding</keyword>
<comment type="caution">
    <text evidence="4">The sequence shown here is derived from an EMBL/GenBank/DDBJ whole genome shotgun (WGS) entry which is preliminary data.</text>
</comment>
<dbReference type="Pfam" id="PF19833">
    <property type="entry name" value="RecG_dom3_C"/>
    <property type="match status" value="1"/>
</dbReference>
<keyword evidence="5" id="KW-1185">Reference proteome</keyword>
<dbReference type="PANTHER" id="PTHR47964:SF1">
    <property type="entry name" value="ATP-DEPENDENT DNA HELICASE HOMOLOG RECG, CHLOROPLASTIC"/>
    <property type="match status" value="1"/>
</dbReference>
<keyword evidence="2" id="KW-0067">ATP-binding</keyword>
<dbReference type="SMART" id="SM00490">
    <property type="entry name" value="HELICc"/>
    <property type="match status" value="1"/>
</dbReference>
<dbReference type="EMBL" id="AXCV01000126">
    <property type="protein sequence ID" value="KGO32011.1"/>
    <property type="molecule type" value="Genomic_DNA"/>
</dbReference>
<evidence type="ECO:0000259" key="3">
    <source>
        <dbReference type="PROSITE" id="PS51194"/>
    </source>
</evidence>
<dbReference type="PROSITE" id="PS51194">
    <property type="entry name" value="HELICASE_CTER"/>
    <property type="match status" value="1"/>
</dbReference>
<evidence type="ECO:0000256" key="2">
    <source>
        <dbReference type="ARBA" id="ARBA00022806"/>
    </source>
</evidence>
<evidence type="ECO:0000256" key="1">
    <source>
        <dbReference type="ARBA" id="ARBA00022801"/>
    </source>
</evidence>
<dbReference type="Pfam" id="PF00271">
    <property type="entry name" value="Helicase_C"/>
    <property type="match status" value="1"/>
</dbReference>
<dbReference type="SUPFAM" id="SSF52540">
    <property type="entry name" value="P-loop containing nucleoside triphosphate hydrolases"/>
    <property type="match status" value="1"/>
</dbReference>
<feature type="domain" description="Helicase C-terminal" evidence="3">
    <location>
        <begin position="1"/>
        <end position="149"/>
    </location>
</feature>
<dbReference type="Proteomes" id="UP000030023">
    <property type="component" value="Unassembled WGS sequence"/>
</dbReference>
<proteinExistence type="predicted"/>
<dbReference type="InterPro" id="IPR047112">
    <property type="entry name" value="RecG/Mfd"/>
</dbReference>
<dbReference type="PANTHER" id="PTHR47964">
    <property type="entry name" value="ATP-DEPENDENT DNA HELICASE HOMOLOG RECG, CHLOROPLASTIC"/>
    <property type="match status" value="1"/>
</dbReference>
<dbReference type="InterPro" id="IPR001650">
    <property type="entry name" value="Helicase_C-like"/>
</dbReference>
<name>A0ABR4XS71_9LACO</name>
<gene>
    <name evidence="4" type="ORF">Q757_03610</name>
</gene>
<keyword evidence="2" id="KW-0347">Helicase</keyword>
<accession>A0ABR4XS71</accession>
<protein>
    <recommendedName>
        <fullName evidence="3">Helicase C-terminal domain-containing protein</fullName>
    </recommendedName>
</protein>
<keyword evidence="1" id="KW-0378">Hydrolase</keyword>
<reference evidence="4 5" key="1">
    <citation type="journal article" date="2014" name="Antonie Van Leeuwenhoek">
        <title>Oenococcus alcoholitolerans sp. nov., a lactic acid bacteria isolated from cachaca and ethanol fermentation processes.</title>
        <authorList>
            <person name="Badotti F."/>
            <person name="Moreira A.P."/>
            <person name="Tonon L.A."/>
            <person name="de Lucena B.T."/>
            <person name="Gomes Fde C."/>
            <person name="Kruger R."/>
            <person name="Thompson C.C."/>
            <person name="de Morais M.A.Jr."/>
            <person name="Rosa C.A."/>
            <person name="Thompson F.L."/>
        </authorList>
    </citation>
    <scope>NUCLEOTIDE SEQUENCE [LARGE SCALE GENOMIC DNA]</scope>
    <source>
        <strain evidence="4 5">UFRJ-M7.2.18</strain>
    </source>
</reference>
<dbReference type="InterPro" id="IPR027417">
    <property type="entry name" value="P-loop_NTPase"/>
</dbReference>
<organism evidence="4 5">
    <name type="scientific">Oenococcus alcoholitolerans</name>
    <dbReference type="NCBI Taxonomy" id="931074"/>
    <lineage>
        <taxon>Bacteria</taxon>
        <taxon>Bacillati</taxon>
        <taxon>Bacillota</taxon>
        <taxon>Bacilli</taxon>
        <taxon>Lactobacillales</taxon>
        <taxon>Lactobacillaceae</taxon>
        <taxon>Oenococcus</taxon>
    </lineage>
</organism>
<dbReference type="Gene3D" id="3.40.50.300">
    <property type="entry name" value="P-loop containing nucleotide triphosphate hydrolases"/>
    <property type="match status" value="1"/>
</dbReference>
<sequence>MLDKGAQAYVVTPLIEESEQLDLKNADLVYDQLKQDLFPYKVGLLHGRLSNEEKEGAIDAFSNGKFQVLVTTTVVEVGMDVKNATIMIVLDADRFGLAQLHQLRGRVGRGNKKSYAIFIADPKTQYGIDRMKALTDTNNGFLLAQKDLELRGPGDLTGIKQAGMPDFTVGDPVHDLKMMESAQEAASDLVSRENWDSDKENAGLVEYLSLTMDRYKDFD</sequence>